<dbReference type="PROSITE" id="PS51354">
    <property type="entry name" value="GLUTAREDOXIN_2"/>
    <property type="match status" value="1"/>
</dbReference>
<dbReference type="PANTHER" id="PTHR42673:SF4">
    <property type="entry name" value="MALEYLACETOACETATE ISOMERASE"/>
    <property type="match status" value="1"/>
</dbReference>
<sequence>MATLILYQFPVSHYCEKVRWALDLKGLAYTQKNLMPGAHIKVVRRWALRSSVPLLIDGQQAIQGSSAILDYLDQQYPAASLCPQNQLDQAKAWERRLDQELGGAIRTFVYYHLLDRPDILVPWLAAGQPFYQSWLLRLFFPKVAQMMRDKLGIHAAGAATAQKVIEQLLAEIAPIYQAGDYLAGPAFSRADLTAGALFAPLFMPAAYGLDWGQPELPPNFRHWLKAHQTQLEAVQQMYLLHRQPT</sequence>
<dbReference type="Gene3D" id="1.20.1050.10">
    <property type="match status" value="1"/>
</dbReference>
<dbReference type="Gene3D" id="3.40.30.10">
    <property type="entry name" value="Glutaredoxin"/>
    <property type="match status" value="1"/>
</dbReference>
<evidence type="ECO:0000313" key="2">
    <source>
        <dbReference type="EMBL" id="MFK7161643.1"/>
    </source>
</evidence>
<reference evidence="2 3" key="1">
    <citation type="submission" date="2024-02" db="EMBL/GenBank/DDBJ databases">
        <title>Marinospirillum sp. MEB 164 isolated from Lonar lake sediment.</title>
        <authorList>
            <person name="Joshi A."/>
            <person name="Thite S."/>
        </authorList>
    </citation>
    <scope>NUCLEOTIDE SEQUENCE [LARGE SCALE GENOMIC DNA]</scope>
    <source>
        <strain evidence="2 3">MEB164</strain>
    </source>
</reference>
<organism evidence="2 3">
    <name type="scientific">Marinospirillum alkalitolerans</name>
    <dbReference type="NCBI Taxonomy" id="3123374"/>
    <lineage>
        <taxon>Bacteria</taxon>
        <taxon>Pseudomonadati</taxon>
        <taxon>Pseudomonadota</taxon>
        <taxon>Gammaproteobacteria</taxon>
        <taxon>Oceanospirillales</taxon>
        <taxon>Oceanospirillaceae</taxon>
        <taxon>Marinospirillum</taxon>
    </lineage>
</organism>
<dbReference type="InterPro" id="IPR036282">
    <property type="entry name" value="Glutathione-S-Trfase_C_sf"/>
</dbReference>
<accession>A0ABW8Q1C4</accession>
<dbReference type="SUPFAM" id="SSF52833">
    <property type="entry name" value="Thioredoxin-like"/>
    <property type="match status" value="1"/>
</dbReference>
<comment type="caution">
    <text evidence="2">The sequence shown here is derived from an EMBL/GenBank/DDBJ whole genome shotgun (WGS) entry which is preliminary data.</text>
</comment>
<evidence type="ECO:0000259" key="1">
    <source>
        <dbReference type="PROSITE" id="PS50404"/>
    </source>
</evidence>
<dbReference type="RefSeq" id="WP_405340856.1">
    <property type="nucleotide sequence ID" value="NZ_JBANFI010000007.1"/>
</dbReference>
<protein>
    <submittedName>
        <fullName evidence="2">Glutathione S-transferase</fullName>
    </submittedName>
</protein>
<dbReference type="InterPro" id="IPR004045">
    <property type="entry name" value="Glutathione_S-Trfase_N"/>
</dbReference>
<evidence type="ECO:0000313" key="3">
    <source>
        <dbReference type="Proteomes" id="UP001621714"/>
    </source>
</evidence>
<dbReference type="SUPFAM" id="SSF47616">
    <property type="entry name" value="GST C-terminal domain-like"/>
    <property type="match status" value="1"/>
</dbReference>
<dbReference type="EMBL" id="JBANFI010000007">
    <property type="protein sequence ID" value="MFK7161643.1"/>
    <property type="molecule type" value="Genomic_DNA"/>
</dbReference>
<dbReference type="Proteomes" id="UP001621714">
    <property type="component" value="Unassembled WGS sequence"/>
</dbReference>
<name>A0ABW8Q1C4_9GAMM</name>
<keyword evidence="3" id="KW-1185">Reference proteome</keyword>
<dbReference type="CDD" id="cd00299">
    <property type="entry name" value="GST_C_family"/>
    <property type="match status" value="1"/>
</dbReference>
<dbReference type="PANTHER" id="PTHR42673">
    <property type="entry name" value="MALEYLACETOACETATE ISOMERASE"/>
    <property type="match status" value="1"/>
</dbReference>
<proteinExistence type="predicted"/>
<dbReference type="PROSITE" id="PS50404">
    <property type="entry name" value="GST_NTER"/>
    <property type="match status" value="1"/>
</dbReference>
<gene>
    <name evidence="2" type="ORF">V6U78_11405</name>
</gene>
<dbReference type="CDD" id="cd00570">
    <property type="entry name" value="GST_N_family"/>
    <property type="match status" value="1"/>
</dbReference>
<feature type="domain" description="GST N-terminal" evidence="1">
    <location>
        <begin position="2"/>
        <end position="80"/>
    </location>
</feature>
<dbReference type="InterPro" id="IPR036249">
    <property type="entry name" value="Thioredoxin-like_sf"/>
</dbReference>
<dbReference type="Pfam" id="PF13417">
    <property type="entry name" value="GST_N_3"/>
    <property type="match status" value="1"/>
</dbReference>